<dbReference type="PANTHER" id="PTHR36156">
    <property type="entry name" value="SLR2101 PROTEIN"/>
    <property type="match status" value="1"/>
</dbReference>
<feature type="domain" description="Cupin type-2" evidence="1">
    <location>
        <begin position="58"/>
        <end position="126"/>
    </location>
</feature>
<dbReference type="Proteomes" id="UP000291338">
    <property type="component" value="Unassembled WGS sequence"/>
</dbReference>
<dbReference type="InterPro" id="IPR014710">
    <property type="entry name" value="RmlC-like_jellyroll"/>
</dbReference>
<dbReference type="InterPro" id="IPR047142">
    <property type="entry name" value="OryJ/VirC-like"/>
</dbReference>
<reference evidence="2 3" key="1">
    <citation type="submission" date="2018-01" db="EMBL/GenBank/DDBJ databases">
        <title>Co-occurrence of chitin degradation, pigmentation and bioactivity in marine Pseudoalteromonas.</title>
        <authorList>
            <person name="Paulsen S."/>
            <person name="Gram L."/>
            <person name="Machado H."/>
        </authorList>
    </citation>
    <scope>NUCLEOTIDE SEQUENCE [LARGE SCALE GENOMIC DNA]</scope>
    <source>
        <strain evidence="2 3">S3898</strain>
    </source>
</reference>
<dbReference type="EMBL" id="PPSX01000078">
    <property type="protein sequence ID" value="RZQ51811.1"/>
    <property type="molecule type" value="Genomic_DNA"/>
</dbReference>
<gene>
    <name evidence="2" type="ORF">C1E23_17650</name>
</gene>
<proteinExistence type="predicted"/>
<dbReference type="CDD" id="cd02236">
    <property type="entry name" value="cupin_CV2614-like"/>
    <property type="match status" value="1"/>
</dbReference>
<evidence type="ECO:0000259" key="1">
    <source>
        <dbReference type="Pfam" id="PF07883"/>
    </source>
</evidence>
<dbReference type="AlphaFoldDB" id="A0A4Q7IJK2"/>
<dbReference type="SUPFAM" id="SSF51182">
    <property type="entry name" value="RmlC-like cupins"/>
    <property type="match status" value="1"/>
</dbReference>
<comment type="caution">
    <text evidence="2">The sequence shown here is derived from an EMBL/GenBank/DDBJ whole genome shotgun (WGS) entry which is preliminary data.</text>
</comment>
<sequence length="138" mass="15236">MKNSFLALCLLPLFACVSTEQTNREIKVVEVVKSSNSWNGTKLPLYPQDQPEVTVLRITIPKGVTLPMHQHPVINVGVLLKGELTVKTKEGETLLMKVGDPIVEVVDTWHLGTSTGTEDAEIIVFYAGVKDKPLTIKR</sequence>
<dbReference type="PANTHER" id="PTHR36156:SF2">
    <property type="entry name" value="CUPIN TYPE-2 DOMAIN-CONTAINING PROTEIN"/>
    <property type="match status" value="1"/>
</dbReference>
<dbReference type="Gene3D" id="2.60.120.10">
    <property type="entry name" value="Jelly Rolls"/>
    <property type="match status" value="1"/>
</dbReference>
<dbReference type="Pfam" id="PF07883">
    <property type="entry name" value="Cupin_2"/>
    <property type="match status" value="1"/>
</dbReference>
<dbReference type="RefSeq" id="WP_130256820.1">
    <property type="nucleotide sequence ID" value="NZ_PPSX01000078.1"/>
</dbReference>
<evidence type="ECO:0000313" key="2">
    <source>
        <dbReference type="EMBL" id="RZQ51811.1"/>
    </source>
</evidence>
<organism evidence="2 3">
    <name type="scientific">Pseudoalteromonas phenolica</name>
    <dbReference type="NCBI Taxonomy" id="161398"/>
    <lineage>
        <taxon>Bacteria</taxon>
        <taxon>Pseudomonadati</taxon>
        <taxon>Pseudomonadota</taxon>
        <taxon>Gammaproteobacteria</taxon>
        <taxon>Alteromonadales</taxon>
        <taxon>Pseudoalteromonadaceae</taxon>
        <taxon>Pseudoalteromonas</taxon>
    </lineage>
</organism>
<dbReference type="InterPro" id="IPR013096">
    <property type="entry name" value="Cupin_2"/>
</dbReference>
<evidence type="ECO:0000313" key="3">
    <source>
        <dbReference type="Proteomes" id="UP000291338"/>
    </source>
</evidence>
<dbReference type="InterPro" id="IPR011051">
    <property type="entry name" value="RmlC_Cupin_sf"/>
</dbReference>
<name>A0A4Q7IJK2_9GAMM</name>
<accession>A0A4Q7IJK2</accession>
<protein>
    <submittedName>
        <fullName evidence="2">Cupin domain-containing protein</fullName>
    </submittedName>
</protein>